<evidence type="ECO:0000313" key="2">
    <source>
        <dbReference type="Proteomes" id="UP000789901"/>
    </source>
</evidence>
<keyword evidence="2" id="KW-1185">Reference proteome</keyword>
<dbReference type="Proteomes" id="UP000789901">
    <property type="component" value="Unassembled WGS sequence"/>
</dbReference>
<sequence length="83" mass="10031">MVEDEMEAMKHILKKKLYKTRVTRDSKKSPRLDKLIVELGRWVRKGKRKIGSNITEEDRKDFGLFRENIRKKFQIEIENIGRK</sequence>
<name>A0ABN7W0H3_GIGMA</name>
<comment type="caution">
    <text evidence="1">The sequence shown here is derived from an EMBL/GenBank/DDBJ whole genome shotgun (WGS) entry which is preliminary data.</text>
</comment>
<evidence type="ECO:0000313" key="1">
    <source>
        <dbReference type="EMBL" id="CAG8809841.1"/>
    </source>
</evidence>
<protein>
    <submittedName>
        <fullName evidence="1">21317_t:CDS:1</fullName>
    </submittedName>
</protein>
<reference evidence="1 2" key="1">
    <citation type="submission" date="2021-06" db="EMBL/GenBank/DDBJ databases">
        <authorList>
            <person name="Kallberg Y."/>
            <person name="Tangrot J."/>
            <person name="Rosling A."/>
        </authorList>
    </citation>
    <scope>NUCLEOTIDE SEQUENCE [LARGE SCALE GENOMIC DNA]</scope>
    <source>
        <strain evidence="1 2">120-4 pot B 10/14</strain>
    </source>
</reference>
<organism evidence="1 2">
    <name type="scientific">Gigaspora margarita</name>
    <dbReference type="NCBI Taxonomy" id="4874"/>
    <lineage>
        <taxon>Eukaryota</taxon>
        <taxon>Fungi</taxon>
        <taxon>Fungi incertae sedis</taxon>
        <taxon>Mucoromycota</taxon>
        <taxon>Glomeromycotina</taxon>
        <taxon>Glomeromycetes</taxon>
        <taxon>Diversisporales</taxon>
        <taxon>Gigasporaceae</taxon>
        <taxon>Gigaspora</taxon>
    </lineage>
</organism>
<gene>
    <name evidence="1" type="ORF">GMARGA_LOCUS24976</name>
</gene>
<accession>A0ABN7W0H3</accession>
<proteinExistence type="predicted"/>
<dbReference type="EMBL" id="CAJVQB010027055">
    <property type="protein sequence ID" value="CAG8809841.1"/>
    <property type="molecule type" value="Genomic_DNA"/>
</dbReference>